<comment type="caution">
    <text evidence="2">The sequence shown here is derived from an EMBL/GenBank/DDBJ whole genome shotgun (WGS) entry which is preliminary data.</text>
</comment>
<sequence>MQDLLHAALAGVNLPYTIGLALVLLYWLSVILGALDFSAFDLDLDADVDADLDADASADGMSGWFAGALHFFNFGKAPFMLIMSIVLATAWALAVLGNHYIGGYQVGFALATALPILFIGLLAAKVLTAPFLPFFEQLMKEAQPVDYAGMECQLLLPASPAQMGQAKVIVEEDELLIYVKPVEGSPLLPAGSKGIVSRAAADGSHYLIRPLN</sequence>
<evidence type="ECO:0000313" key="3">
    <source>
        <dbReference type="Proteomes" id="UP000321580"/>
    </source>
</evidence>
<dbReference type="OrthoDB" id="996420at2"/>
<dbReference type="RefSeq" id="WP_147166080.1">
    <property type="nucleotide sequence ID" value="NZ_VOOR01000005.1"/>
</dbReference>
<evidence type="ECO:0000313" key="2">
    <source>
        <dbReference type="EMBL" id="TXB67959.1"/>
    </source>
</evidence>
<feature type="transmembrane region" description="Helical" evidence="1">
    <location>
        <begin position="79"/>
        <end position="101"/>
    </location>
</feature>
<evidence type="ECO:0000256" key="1">
    <source>
        <dbReference type="SAM" id="Phobius"/>
    </source>
</evidence>
<proteinExistence type="predicted"/>
<dbReference type="AlphaFoldDB" id="A0A5C6S1W8"/>
<feature type="transmembrane region" description="Helical" evidence="1">
    <location>
        <begin position="14"/>
        <end position="35"/>
    </location>
</feature>
<gene>
    <name evidence="2" type="ORF">FRY97_03685</name>
</gene>
<dbReference type="Proteomes" id="UP000321580">
    <property type="component" value="Unassembled WGS sequence"/>
</dbReference>
<keyword evidence="1" id="KW-0472">Membrane</keyword>
<name>A0A5C6S1W8_9BACT</name>
<feature type="transmembrane region" description="Helical" evidence="1">
    <location>
        <begin position="107"/>
        <end position="132"/>
    </location>
</feature>
<protein>
    <recommendedName>
        <fullName evidence="4">DUF1449 family protein</fullName>
    </recommendedName>
</protein>
<keyword evidence="1" id="KW-0812">Transmembrane</keyword>
<keyword evidence="1" id="KW-1133">Transmembrane helix</keyword>
<dbReference type="EMBL" id="VOOR01000005">
    <property type="protein sequence ID" value="TXB67959.1"/>
    <property type="molecule type" value="Genomic_DNA"/>
</dbReference>
<evidence type="ECO:0008006" key="4">
    <source>
        <dbReference type="Google" id="ProtNLM"/>
    </source>
</evidence>
<organism evidence="2 3">
    <name type="scientific">Phaeodactylibacter luteus</name>
    <dbReference type="NCBI Taxonomy" id="1564516"/>
    <lineage>
        <taxon>Bacteria</taxon>
        <taxon>Pseudomonadati</taxon>
        <taxon>Bacteroidota</taxon>
        <taxon>Saprospiria</taxon>
        <taxon>Saprospirales</taxon>
        <taxon>Haliscomenobacteraceae</taxon>
        <taxon>Phaeodactylibacter</taxon>
    </lineage>
</organism>
<reference evidence="2 3" key="1">
    <citation type="submission" date="2019-08" db="EMBL/GenBank/DDBJ databases">
        <title>Genome of Phaeodactylibacter luteus.</title>
        <authorList>
            <person name="Bowman J.P."/>
        </authorList>
    </citation>
    <scope>NUCLEOTIDE SEQUENCE [LARGE SCALE GENOMIC DNA]</scope>
    <source>
        <strain evidence="2 3">KCTC 42180</strain>
    </source>
</reference>
<keyword evidence="3" id="KW-1185">Reference proteome</keyword>
<accession>A0A5C6S1W8</accession>